<organism evidence="2 3">
    <name type="scientific">Zoarces viviparus</name>
    <name type="common">Viviparous eelpout</name>
    <name type="synonym">Blennius viviparus</name>
    <dbReference type="NCBI Taxonomy" id="48416"/>
    <lineage>
        <taxon>Eukaryota</taxon>
        <taxon>Metazoa</taxon>
        <taxon>Chordata</taxon>
        <taxon>Craniata</taxon>
        <taxon>Vertebrata</taxon>
        <taxon>Euteleostomi</taxon>
        <taxon>Actinopterygii</taxon>
        <taxon>Neopterygii</taxon>
        <taxon>Teleostei</taxon>
        <taxon>Neoteleostei</taxon>
        <taxon>Acanthomorphata</taxon>
        <taxon>Eupercaria</taxon>
        <taxon>Perciformes</taxon>
        <taxon>Cottioidei</taxon>
        <taxon>Zoarcales</taxon>
        <taxon>Zoarcidae</taxon>
        <taxon>Zoarcinae</taxon>
        <taxon>Zoarces</taxon>
    </lineage>
</organism>
<feature type="compositionally biased region" description="Basic residues" evidence="1">
    <location>
        <begin position="922"/>
        <end position="931"/>
    </location>
</feature>
<feature type="compositionally biased region" description="Basic residues" evidence="1">
    <location>
        <begin position="678"/>
        <end position="687"/>
    </location>
</feature>
<feature type="compositionally biased region" description="Basic residues" evidence="1">
    <location>
        <begin position="635"/>
        <end position="644"/>
    </location>
</feature>
<feature type="compositionally biased region" description="Basic residues" evidence="1">
    <location>
        <begin position="213"/>
        <end position="229"/>
    </location>
</feature>
<comment type="caution">
    <text evidence="2">The sequence shown here is derived from an EMBL/GenBank/DDBJ whole genome shotgun (WGS) entry which is preliminary data.</text>
</comment>
<feature type="compositionally biased region" description="Polar residues" evidence="1">
    <location>
        <begin position="277"/>
        <end position="287"/>
    </location>
</feature>
<feature type="compositionally biased region" description="Basic residues" evidence="1">
    <location>
        <begin position="970"/>
        <end position="980"/>
    </location>
</feature>
<keyword evidence="3" id="KW-1185">Reference proteome</keyword>
<dbReference type="EMBL" id="JBCEZU010000045">
    <property type="protein sequence ID" value="KAK9536209.1"/>
    <property type="molecule type" value="Genomic_DNA"/>
</dbReference>
<feature type="region of interest" description="Disordered" evidence="1">
    <location>
        <begin position="156"/>
        <end position="342"/>
    </location>
</feature>
<feature type="compositionally biased region" description="Basic residues" evidence="1">
    <location>
        <begin position="61"/>
        <end position="72"/>
    </location>
</feature>
<evidence type="ECO:0000313" key="2">
    <source>
        <dbReference type="EMBL" id="KAK9536209.1"/>
    </source>
</evidence>
<dbReference type="AlphaFoldDB" id="A0AAW1FNG0"/>
<gene>
    <name evidence="2" type="ORF">VZT92_006015</name>
</gene>
<evidence type="ECO:0000256" key="1">
    <source>
        <dbReference type="SAM" id="MobiDB-lite"/>
    </source>
</evidence>
<feature type="compositionally biased region" description="Polar residues" evidence="1">
    <location>
        <begin position="609"/>
        <end position="632"/>
    </location>
</feature>
<accession>A0AAW1FNG0</accession>
<feature type="region of interest" description="Disordered" evidence="1">
    <location>
        <begin position="356"/>
        <end position="990"/>
    </location>
</feature>
<evidence type="ECO:0000313" key="3">
    <source>
        <dbReference type="Proteomes" id="UP001488805"/>
    </source>
</evidence>
<name>A0AAW1FNG0_ZOAVI</name>
<proteinExistence type="predicted"/>
<feature type="compositionally biased region" description="Basic and acidic residues" evidence="1">
    <location>
        <begin position="797"/>
        <end position="811"/>
    </location>
</feature>
<feature type="region of interest" description="Disordered" evidence="1">
    <location>
        <begin position="1"/>
        <end position="94"/>
    </location>
</feature>
<feature type="compositionally biased region" description="Polar residues" evidence="1">
    <location>
        <begin position="199"/>
        <end position="212"/>
    </location>
</feature>
<feature type="compositionally biased region" description="Acidic residues" evidence="1">
    <location>
        <begin position="765"/>
        <end position="775"/>
    </location>
</feature>
<feature type="compositionally biased region" description="Acidic residues" evidence="1">
    <location>
        <begin position="167"/>
        <end position="187"/>
    </location>
</feature>
<feature type="compositionally biased region" description="Polar residues" evidence="1">
    <location>
        <begin position="890"/>
        <end position="919"/>
    </location>
</feature>
<reference evidence="2 3" key="1">
    <citation type="journal article" date="2024" name="Genome Biol. Evol.">
        <title>Chromosome-level genome assembly of the viviparous eelpout Zoarces viviparus.</title>
        <authorList>
            <person name="Fuhrmann N."/>
            <person name="Brasseur M.V."/>
            <person name="Bakowski C.E."/>
            <person name="Podsiadlowski L."/>
            <person name="Prost S."/>
            <person name="Krehenwinkel H."/>
            <person name="Mayer C."/>
        </authorList>
    </citation>
    <scope>NUCLEOTIDE SEQUENCE [LARGE SCALE GENOMIC DNA]</scope>
    <source>
        <strain evidence="2">NO-MEL_2022_Ind0_liver</strain>
    </source>
</reference>
<protein>
    <submittedName>
        <fullName evidence="2">Uncharacterized protein</fullName>
    </submittedName>
</protein>
<sequence length="990" mass="109998">MAGVHHSLNGTQSEVGLCLESSVGQGRQDKVSNGPAEAEGDSGDSLFITQKTFTLPEAGRSGRRPHYSRRSKPVSPRELEGSEDSSSSAICDEELKTHKWRRRKKYSLPNYSFPFLQERKRQSGPLHDQNKSLHNYTIGGFFKCLRELRQSYRRGQNLESSLPTVDMDGEDIPPLSEEDGERSEDEDIKVVERKHLVASSRTKSEQTWCNQLKKQRRRKNATQKGRRASKPVTEQADPRQRSQCLLHRPPERTAVTKVKKKKRRKEESGGLRAAASVNMQAKETPSLSEGCRAAQTSNVLEVNGKLGMKDSSGNVNTLRQEEGGIPHSTKKNKSRAESVGQEVDVGVEDCVVSVSCNGEDCGKKKKKKNRKRSGEDVEQLQSGAVAEPLNDADIQKKKKRKRSGEDVEQLQSGAVAEPLNDADIQKKKKRKRSGEDVEQLQSGAVAEPLNDADIQKKKKRKRSGEDVEQLQSGAVAEPLNDADIQKKKKRKRSGEDVEQLQSGAVAEPLNDADIQKKKKRKRSGEDVEQLQSGAVAEPLNDADIQKKKKRKRSGEDVEQLQSGALAEPLNDADIQKKKKKRKKELGIVIPEEHEEEEASNMTLDLPLVSTGQVETSGNCSENAAASQDTLGSSFVKRKKHKKKQQSLNNEAPQDGGEGADVSFSLEDSLTLAKGSGTSKKKKKKRRKSLFEGMNFSSYTPEEEGNQKTNEGLEEQNPEPVMKKKKKKKSGIFSRGVCEDKVAQSNDSVSAREKEKKRKSSFLVADAEENDVEELNDGVTKRKKKRKRKMSAEQESVEEGHEWDCEEPDKTRRGALPQSADTGRKMKKKRTGSESGRLDGAADAAFSPHDEAAVLKKKKKKCNDVMKEGPPTATTCSSVSRKGKGKRCDSANVSQDGSTHDQASTGTLTSVECDLASSNDAGHKKKKKKKKLKNEEKSSTESAELEPIENIKKQKKRNKQSTTPETSDVKNKHRKRKRKLHNPNEDFLTDC</sequence>
<dbReference type="Proteomes" id="UP001488805">
    <property type="component" value="Unassembled WGS sequence"/>
</dbReference>